<dbReference type="AlphaFoldDB" id="D2V6G4"/>
<dbReference type="SUPFAM" id="SSF54695">
    <property type="entry name" value="POZ domain"/>
    <property type="match status" value="1"/>
</dbReference>
<evidence type="ECO:0000313" key="2">
    <source>
        <dbReference type="EMBL" id="EFC47568.1"/>
    </source>
</evidence>
<evidence type="ECO:0000259" key="1">
    <source>
        <dbReference type="PROSITE" id="PS50097"/>
    </source>
</evidence>
<reference evidence="2 3" key="1">
    <citation type="journal article" date="2010" name="Cell">
        <title>The genome of Naegleria gruberi illuminates early eukaryotic versatility.</title>
        <authorList>
            <person name="Fritz-Laylin L.K."/>
            <person name="Prochnik S.E."/>
            <person name="Ginger M.L."/>
            <person name="Dacks J.B."/>
            <person name="Carpenter M.L."/>
            <person name="Field M.C."/>
            <person name="Kuo A."/>
            <person name="Paredez A."/>
            <person name="Chapman J."/>
            <person name="Pham J."/>
            <person name="Shu S."/>
            <person name="Neupane R."/>
            <person name="Cipriano M."/>
            <person name="Mancuso J."/>
            <person name="Tu H."/>
            <person name="Salamov A."/>
            <person name="Lindquist E."/>
            <person name="Shapiro H."/>
            <person name="Lucas S."/>
            <person name="Grigoriev I.V."/>
            <person name="Cande W.Z."/>
            <person name="Fulton C."/>
            <person name="Rokhsar D.S."/>
            <person name="Dawson S.C."/>
        </authorList>
    </citation>
    <scope>NUCLEOTIDE SEQUENCE [LARGE SCALE GENOMIC DNA]</scope>
    <source>
        <strain evidence="2 3">NEG-M</strain>
    </source>
</reference>
<feature type="domain" description="BTB" evidence="1">
    <location>
        <begin position="578"/>
        <end position="642"/>
    </location>
</feature>
<dbReference type="PANTHER" id="PTHR46388:SF2">
    <property type="entry name" value="NHL REPEAT-CONTAINING PROTEIN 2"/>
    <property type="match status" value="1"/>
</dbReference>
<dbReference type="CDD" id="cd14953">
    <property type="entry name" value="NHL_like_1"/>
    <property type="match status" value="1"/>
</dbReference>
<dbReference type="Gene3D" id="3.30.710.10">
    <property type="entry name" value="Potassium Channel Kv1.1, Chain A"/>
    <property type="match status" value="1"/>
</dbReference>
<dbReference type="InterPro" id="IPR011333">
    <property type="entry name" value="SKP1/BTB/POZ_sf"/>
</dbReference>
<dbReference type="EMBL" id="GG738854">
    <property type="protein sequence ID" value="EFC47568.1"/>
    <property type="molecule type" value="Genomic_DNA"/>
</dbReference>
<dbReference type="Pfam" id="PF00651">
    <property type="entry name" value="BTB"/>
    <property type="match status" value="1"/>
</dbReference>
<dbReference type="STRING" id="5762.D2V6G4"/>
<dbReference type="OrthoDB" id="654191at2759"/>
<dbReference type="InterPro" id="IPR011042">
    <property type="entry name" value="6-blade_b-propeller_TolB-like"/>
</dbReference>
<accession>D2V6G4</accession>
<dbReference type="VEuPathDB" id="AmoebaDB:NAEGRDRAFT_64426"/>
<gene>
    <name evidence="2" type="ORF">NAEGRDRAFT_64426</name>
</gene>
<dbReference type="SUPFAM" id="SSF101898">
    <property type="entry name" value="NHL repeat"/>
    <property type="match status" value="1"/>
</dbReference>
<name>D2V6G4_NAEGR</name>
<sequence length="744" mass="83574">MKRRATTEDKKSRLKKLKMQLLLATNANFKGPSSVFVSSNGEVYIADIGNHKIRKVLTNGKMVTIAGNGQNGFSGDNGPATNAMLNYPIGVFVSPYNEVYIADYFNNRIRKILTNGNIITIAGNNVNGKGVYNRLAINAMLNRPSGVFVTLNDEVYIADQNRNKIRKIESNGNIVTIAGNGKEGYGDDNVPAVNAMLNRPSSVFVTSNNEVYIADTGNHRIRKILRNGNIVTIAGNGLVGFHEDNILATNTSLNFPKSVFVSSNGEVYIADTGNHRIRKILANGNIATIAGNGKEGYGDDNVPAIDTMLNRPSSVFVSSNEVYIADQSNQRIRKILQNGNIVTIAGNGREGNSGDSFFDISRYPHIGITSTHIPKLKKQARDQINILDIYGFIPLIEKKSPQFCKIILQNEYLLSKINLCQREIIQRLINSLIYQNDNLEFMEHEILNVLSLLGLFENGEFINLKKNLVKKLVESITVERFTSQWEQIETHLKFCNEDLSLQNKIFEYIHEYFVEYAALRLKSTENSVPLGNSPIVLKNSVSIIQKMAIPQKTIINLDEKVEIPPRGLVDLYNDEKTGDIKVKLGLDKYLYCHKTVLSSSSIFFDALFDSGSSFSDLSDDGVFVPDPSEDLELLEIVIKSCYGIPFKFDATKQIELIDLALRHEISNLLEFCKNNFVLTTANYYKIAISCKNYLHLDSFKDFYRELLLFGIEHCKELFNDCEKVSFLPEQILHALFVQFSLERK</sequence>
<dbReference type="RefSeq" id="XP_002680312.1">
    <property type="nucleotide sequence ID" value="XM_002680266.1"/>
</dbReference>
<dbReference type="PROSITE" id="PS50097">
    <property type="entry name" value="BTB"/>
    <property type="match status" value="1"/>
</dbReference>
<dbReference type="Proteomes" id="UP000006671">
    <property type="component" value="Unassembled WGS sequence"/>
</dbReference>
<dbReference type="InterPro" id="IPR000210">
    <property type="entry name" value="BTB/POZ_dom"/>
</dbReference>
<dbReference type="eggNOG" id="KOG4659">
    <property type="taxonomic scope" value="Eukaryota"/>
</dbReference>
<dbReference type="GeneID" id="8861758"/>
<organism evidence="3">
    <name type="scientific">Naegleria gruberi</name>
    <name type="common">Amoeba</name>
    <dbReference type="NCBI Taxonomy" id="5762"/>
    <lineage>
        <taxon>Eukaryota</taxon>
        <taxon>Discoba</taxon>
        <taxon>Heterolobosea</taxon>
        <taxon>Tetramitia</taxon>
        <taxon>Eutetramitia</taxon>
        <taxon>Vahlkampfiidae</taxon>
        <taxon>Naegleria</taxon>
    </lineage>
</organism>
<evidence type="ECO:0000313" key="3">
    <source>
        <dbReference type="Proteomes" id="UP000006671"/>
    </source>
</evidence>
<dbReference type="KEGG" id="ngr:NAEGRDRAFT_64426"/>
<dbReference type="SMART" id="SM00225">
    <property type="entry name" value="BTB"/>
    <property type="match status" value="1"/>
</dbReference>
<dbReference type="PANTHER" id="PTHR46388">
    <property type="entry name" value="NHL REPEAT-CONTAINING PROTEIN 2"/>
    <property type="match status" value="1"/>
</dbReference>
<proteinExistence type="predicted"/>
<dbReference type="InParanoid" id="D2V6G4"/>
<dbReference type="Gene3D" id="2.120.10.30">
    <property type="entry name" value="TolB, C-terminal domain"/>
    <property type="match status" value="3"/>
</dbReference>
<keyword evidence="3" id="KW-1185">Reference proteome</keyword>
<dbReference type="InterPro" id="IPR056822">
    <property type="entry name" value="TEN_NHL"/>
</dbReference>
<protein>
    <submittedName>
        <fullName evidence="2">Predicted protein</fullName>
    </submittedName>
</protein>
<dbReference type="Pfam" id="PF25021">
    <property type="entry name" value="TEN_NHL"/>
    <property type="match status" value="2"/>
</dbReference>